<gene>
    <name evidence="1" type="ORF">SP90_07555</name>
</gene>
<keyword evidence="2" id="KW-1185">Reference proteome</keyword>
<name>A0A1B7XE35_9BACT</name>
<dbReference type="OrthoDB" id="9788657at2"/>
<dbReference type="PANTHER" id="PTHR43611:SF3">
    <property type="entry name" value="FLAVIN MONONUCLEOTIDE HYDROLASE 1, CHLOROPLATIC"/>
    <property type="match status" value="1"/>
</dbReference>
<evidence type="ECO:0000313" key="2">
    <source>
        <dbReference type="Proteomes" id="UP000091979"/>
    </source>
</evidence>
<dbReference type="PANTHER" id="PTHR43611">
    <property type="entry name" value="ALPHA-D-GLUCOSE 1-PHOSPHATE PHOSPHATASE"/>
    <property type="match status" value="1"/>
</dbReference>
<proteinExistence type="predicted"/>
<evidence type="ECO:0008006" key="3">
    <source>
        <dbReference type="Google" id="ProtNLM"/>
    </source>
</evidence>
<dbReference type="EMBL" id="JXMS01000010">
    <property type="protein sequence ID" value="OBQ52420.1"/>
    <property type="molecule type" value="Genomic_DNA"/>
</dbReference>
<dbReference type="InterPro" id="IPR023214">
    <property type="entry name" value="HAD_sf"/>
</dbReference>
<dbReference type="RefSeq" id="WP_066854193.1">
    <property type="nucleotide sequence ID" value="NZ_JXMS01000010.1"/>
</dbReference>
<dbReference type="NCBIfam" id="TIGR01509">
    <property type="entry name" value="HAD-SF-IA-v3"/>
    <property type="match status" value="1"/>
</dbReference>
<dbReference type="SFLD" id="SFLDS00003">
    <property type="entry name" value="Haloacid_Dehalogenase"/>
    <property type="match status" value="1"/>
</dbReference>
<dbReference type="CDD" id="cd02603">
    <property type="entry name" value="HAD_sEH-N_like"/>
    <property type="match status" value="1"/>
</dbReference>
<evidence type="ECO:0000313" key="1">
    <source>
        <dbReference type="EMBL" id="OBQ52420.1"/>
    </source>
</evidence>
<protein>
    <recommendedName>
        <fullName evidence="3">Haloacid dehalogenase</fullName>
    </recommendedName>
</protein>
<accession>A0A1B7XE35</accession>
<dbReference type="STRING" id="1560234.SP90_07555"/>
<dbReference type="InterPro" id="IPR006439">
    <property type="entry name" value="HAD-SF_hydro_IA"/>
</dbReference>
<dbReference type="Pfam" id="PF00702">
    <property type="entry name" value="Hydrolase"/>
    <property type="match status" value="1"/>
</dbReference>
<dbReference type="AlphaFoldDB" id="A0A1B7XE35"/>
<dbReference type="Proteomes" id="UP000091979">
    <property type="component" value="Unassembled WGS sequence"/>
</dbReference>
<dbReference type="SUPFAM" id="SSF56784">
    <property type="entry name" value="HAD-like"/>
    <property type="match status" value="1"/>
</dbReference>
<sequence length="212" mass="24300">MKTEQPKQIDVVFFDFSGVLADEGFVDGLRKIAVRNGFDPDEFQSVATEICYEGGYATGKATEAEFWEEVRKKTGLVEQSELLHLEILTGFAVRLWMLEVVDVIRASGVKTAILSDHTNWLEDLDFEHSIYAHFDRVFNSYREGISKRSHDYFHHALRAMDVKPEHALFVDDNPSNLLRAGEIGMQTLLYDEHEKVLERLQAAFPDLIFPTM</sequence>
<comment type="caution">
    <text evidence="1">The sequence shown here is derived from an EMBL/GenBank/DDBJ whole genome shotgun (WGS) entry which is preliminary data.</text>
</comment>
<dbReference type="SFLD" id="SFLDG01129">
    <property type="entry name" value="C1.5:_HAD__Beta-PGM__Phosphata"/>
    <property type="match status" value="1"/>
</dbReference>
<dbReference type="PATRIC" id="fig|1560234.3.peg.331"/>
<dbReference type="Gene3D" id="3.40.50.1000">
    <property type="entry name" value="HAD superfamily/HAD-like"/>
    <property type="match status" value="1"/>
</dbReference>
<dbReference type="InterPro" id="IPR036412">
    <property type="entry name" value="HAD-like_sf"/>
</dbReference>
<reference evidence="1 2" key="1">
    <citation type="submission" date="2015-01" db="EMBL/GenBank/DDBJ databases">
        <title>Desulfovibrio sp. JC271 draft genome sequence.</title>
        <authorList>
            <person name="Shivani Y."/>
            <person name="Subhash Y."/>
            <person name="Sasikala C."/>
            <person name="Ramana C.V."/>
        </authorList>
    </citation>
    <scope>NUCLEOTIDE SEQUENCE [LARGE SCALE GENOMIC DNA]</scope>
    <source>
        <strain evidence="1 2">JC271</strain>
    </source>
</reference>
<organism evidence="1 2">
    <name type="scientific">Halodesulfovibrio spirochaetisodalis</name>
    <dbReference type="NCBI Taxonomy" id="1560234"/>
    <lineage>
        <taxon>Bacteria</taxon>
        <taxon>Pseudomonadati</taxon>
        <taxon>Thermodesulfobacteriota</taxon>
        <taxon>Desulfovibrionia</taxon>
        <taxon>Desulfovibrionales</taxon>
        <taxon>Desulfovibrionaceae</taxon>
        <taxon>Halodesulfovibrio</taxon>
    </lineage>
</organism>